<dbReference type="PROSITE" id="PS00178">
    <property type="entry name" value="AA_TRNA_LIGASE_I"/>
    <property type="match status" value="1"/>
</dbReference>
<dbReference type="GO" id="GO:0006437">
    <property type="term" value="P:tyrosyl-tRNA aminoacylation"/>
    <property type="evidence" value="ECO:0007669"/>
    <property type="project" value="UniProtKB-UniRule"/>
</dbReference>
<organism evidence="11 12">
    <name type="scientific">Frankia canadensis</name>
    <dbReference type="NCBI Taxonomy" id="1836972"/>
    <lineage>
        <taxon>Bacteria</taxon>
        <taxon>Bacillati</taxon>
        <taxon>Actinomycetota</taxon>
        <taxon>Actinomycetes</taxon>
        <taxon>Frankiales</taxon>
        <taxon>Frankiaceae</taxon>
        <taxon>Frankia</taxon>
    </lineage>
</organism>
<dbReference type="Pfam" id="PF22421">
    <property type="entry name" value="SYY_C-terminal"/>
    <property type="match status" value="1"/>
</dbReference>
<dbReference type="Pfam" id="PF00579">
    <property type="entry name" value="tRNA-synt_1b"/>
    <property type="match status" value="1"/>
</dbReference>
<dbReference type="CDD" id="cd00165">
    <property type="entry name" value="S4"/>
    <property type="match status" value="1"/>
</dbReference>
<dbReference type="InterPro" id="IPR024088">
    <property type="entry name" value="Tyr-tRNA-ligase_bac-type"/>
</dbReference>
<dbReference type="EC" id="6.1.1.1" evidence="8"/>
<dbReference type="InterPro" id="IPR036986">
    <property type="entry name" value="S4_RNA-bd_sf"/>
</dbReference>
<feature type="binding site" evidence="8">
    <location>
        <position position="175"/>
    </location>
    <ligand>
        <name>L-tyrosine</name>
        <dbReference type="ChEBI" id="CHEBI:58315"/>
    </ligand>
</feature>
<protein>
    <recommendedName>
        <fullName evidence="8">Tyrosine--tRNA ligase</fullName>
        <ecNumber evidence="8">6.1.1.1</ecNumber>
    </recommendedName>
    <alternativeName>
        <fullName evidence="8">Tyrosyl-tRNA synthetase</fullName>
        <shortName evidence="8">TyrRS</shortName>
    </alternativeName>
</protein>
<keyword evidence="1 8" id="KW-0436">Ligase</keyword>
<dbReference type="FunFam" id="1.10.240.10:FF:000001">
    <property type="entry name" value="Tyrosine--tRNA ligase"/>
    <property type="match status" value="1"/>
</dbReference>
<gene>
    <name evidence="8 11" type="primary">tyrS</name>
    <name evidence="11" type="ORF">FRACA_760020</name>
</gene>
<feature type="binding site" evidence="8">
    <location>
        <position position="238"/>
    </location>
    <ligand>
        <name>ATP</name>
        <dbReference type="ChEBI" id="CHEBI:30616"/>
    </ligand>
</feature>
<evidence type="ECO:0000256" key="3">
    <source>
        <dbReference type="ARBA" id="ARBA00022840"/>
    </source>
</evidence>
<comment type="similarity">
    <text evidence="8">Belongs to the class-I aminoacyl-tRNA synthetase family. TyrS type 1 subfamily.</text>
</comment>
<keyword evidence="6 8" id="KW-0030">Aminoacyl-tRNA synthetase</keyword>
<comment type="catalytic activity">
    <reaction evidence="7 8">
        <text>tRNA(Tyr) + L-tyrosine + ATP = L-tyrosyl-tRNA(Tyr) + AMP + diphosphate + H(+)</text>
        <dbReference type="Rhea" id="RHEA:10220"/>
        <dbReference type="Rhea" id="RHEA-COMP:9706"/>
        <dbReference type="Rhea" id="RHEA-COMP:9707"/>
        <dbReference type="ChEBI" id="CHEBI:15378"/>
        <dbReference type="ChEBI" id="CHEBI:30616"/>
        <dbReference type="ChEBI" id="CHEBI:33019"/>
        <dbReference type="ChEBI" id="CHEBI:58315"/>
        <dbReference type="ChEBI" id="CHEBI:78442"/>
        <dbReference type="ChEBI" id="CHEBI:78536"/>
        <dbReference type="ChEBI" id="CHEBI:456215"/>
        <dbReference type="EC" id="6.1.1.1"/>
    </reaction>
</comment>
<dbReference type="GO" id="GO:0005829">
    <property type="term" value="C:cytosol"/>
    <property type="evidence" value="ECO:0007669"/>
    <property type="project" value="TreeGrafter"/>
</dbReference>
<evidence type="ECO:0000256" key="6">
    <source>
        <dbReference type="ARBA" id="ARBA00023146"/>
    </source>
</evidence>
<dbReference type="InterPro" id="IPR002305">
    <property type="entry name" value="aa-tRNA-synth_Ic"/>
</dbReference>
<dbReference type="RefSeq" id="WP_101835663.1">
    <property type="nucleotide sequence ID" value="NZ_FZMO01000543.1"/>
</dbReference>
<comment type="subcellular location">
    <subcellularLocation>
        <location evidence="8">Cytoplasm</location>
    </subcellularLocation>
</comment>
<evidence type="ECO:0000256" key="2">
    <source>
        <dbReference type="ARBA" id="ARBA00022741"/>
    </source>
</evidence>
<keyword evidence="8" id="KW-0963">Cytoplasm</keyword>
<proteinExistence type="inferred from homology"/>
<reference evidence="11 12" key="1">
    <citation type="submission" date="2017-06" db="EMBL/GenBank/DDBJ databases">
        <authorList>
            <person name="Kim H.J."/>
            <person name="Triplett B.A."/>
        </authorList>
    </citation>
    <scope>NUCLEOTIDE SEQUENCE [LARGE SCALE GENOMIC DNA]</scope>
    <source>
        <strain evidence="11">FRACA_ARgP5</strain>
    </source>
</reference>
<feature type="short sequence motif" description="'KMSKS' region" evidence="8">
    <location>
        <begin position="235"/>
        <end position="239"/>
    </location>
</feature>
<dbReference type="Gene3D" id="1.10.240.10">
    <property type="entry name" value="Tyrosyl-Transfer RNA Synthetase"/>
    <property type="match status" value="1"/>
</dbReference>
<evidence type="ECO:0000256" key="4">
    <source>
        <dbReference type="ARBA" id="ARBA00022884"/>
    </source>
</evidence>
<keyword evidence="5 8" id="KW-0648">Protein biosynthesis</keyword>
<dbReference type="SUPFAM" id="SSF55174">
    <property type="entry name" value="Alpha-L RNA-binding motif"/>
    <property type="match status" value="1"/>
</dbReference>
<comment type="function">
    <text evidence="8">Catalyzes the attachment of tyrosine to tRNA(Tyr) in a two-step reaction: tyrosine is first activated by ATP to form Tyr-AMP and then transferred to the acceptor end of tRNA(Tyr).</text>
</comment>
<dbReference type="Proteomes" id="UP000234331">
    <property type="component" value="Unassembled WGS sequence"/>
</dbReference>
<keyword evidence="3 8" id="KW-0067">ATP-binding</keyword>
<evidence type="ECO:0000256" key="5">
    <source>
        <dbReference type="ARBA" id="ARBA00022917"/>
    </source>
</evidence>
<keyword evidence="4 9" id="KW-0694">RNA-binding</keyword>
<dbReference type="PANTHER" id="PTHR11766:SF0">
    <property type="entry name" value="TYROSINE--TRNA LIGASE, MITOCHONDRIAL"/>
    <property type="match status" value="1"/>
</dbReference>
<dbReference type="SUPFAM" id="SSF52374">
    <property type="entry name" value="Nucleotidylyl transferase"/>
    <property type="match status" value="1"/>
</dbReference>
<evidence type="ECO:0000259" key="10">
    <source>
        <dbReference type="Pfam" id="PF22421"/>
    </source>
</evidence>
<dbReference type="OrthoDB" id="9804243at2"/>
<dbReference type="AlphaFoldDB" id="A0A2I2L112"/>
<keyword evidence="2 8" id="KW-0547">Nucleotide-binding</keyword>
<evidence type="ECO:0000313" key="11">
    <source>
        <dbReference type="EMBL" id="SNQ51611.1"/>
    </source>
</evidence>
<dbReference type="InterPro" id="IPR001412">
    <property type="entry name" value="aa-tRNA-synth_I_CS"/>
</dbReference>
<dbReference type="PROSITE" id="PS50889">
    <property type="entry name" value="S4"/>
    <property type="match status" value="1"/>
</dbReference>
<feature type="binding site" evidence="8">
    <location>
        <position position="36"/>
    </location>
    <ligand>
        <name>L-tyrosine</name>
        <dbReference type="ChEBI" id="CHEBI:58315"/>
    </ligand>
</feature>
<dbReference type="GO" id="GO:0003723">
    <property type="term" value="F:RNA binding"/>
    <property type="evidence" value="ECO:0007669"/>
    <property type="project" value="UniProtKB-KW"/>
</dbReference>
<comment type="subunit">
    <text evidence="8">Homodimer.</text>
</comment>
<feature type="short sequence motif" description="'HIGH' region" evidence="8">
    <location>
        <begin position="41"/>
        <end position="50"/>
    </location>
</feature>
<dbReference type="NCBIfam" id="TIGR00234">
    <property type="entry name" value="tyrS"/>
    <property type="match status" value="1"/>
</dbReference>
<dbReference type="PRINTS" id="PR01040">
    <property type="entry name" value="TRNASYNTHTYR"/>
</dbReference>
<evidence type="ECO:0000256" key="1">
    <source>
        <dbReference type="ARBA" id="ARBA00022598"/>
    </source>
</evidence>
<dbReference type="Gene3D" id="3.10.290.10">
    <property type="entry name" value="RNA-binding S4 domain"/>
    <property type="match status" value="1"/>
</dbReference>
<feature type="domain" description="Tyrosine--tRNA ligase SYY-like C-terminal" evidence="10">
    <location>
        <begin position="344"/>
        <end position="423"/>
    </location>
</feature>
<evidence type="ECO:0000256" key="8">
    <source>
        <dbReference type="HAMAP-Rule" id="MF_02006"/>
    </source>
</evidence>
<dbReference type="Gene3D" id="3.40.50.620">
    <property type="entry name" value="HUPs"/>
    <property type="match status" value="1"/>
</dbReference>
<dbReference type="HAMAP" id="MF_02006">
    <property type="entry name" value="Tyr_tRNA_synth_type1"/>
    <property type="match status" value="1"/>
</dbReference>
<dbReference type="InterPro" id="IPR014729">
    <property type="entry name" value="Rossmann-like_a/b/a_fold"/>
</dbReference>
<dbReference type="PANTHER" id="PTHR11766">
    <property type="entry name" value="TYROSYL-TRNA SYNTHETASE"/>
    <property type="match status" value="1"/>
</dbReference>
<dbReference type="GO" id="GO:0005524">
    <property type="term" value="F:ATP binding"/>
    <property type="evidence" value="ECO:0007669"/>
    <property type="project" value="UniProtKB-UniRule"/>
</dbReference>
<dbReference type="EMBL" id="FZMO01000543">
    <property type="protein sequence ID" value="SNQ51611.1"/>
    <property type="molecule type" value="Genomic_DNA"/>
</dbReference>
<keyword evidence="12" id="KW-1185">Reference proteome</keyword>
<feature type="binding site" evidence="8">
    <location>
        <position position="179"/>
    </location>
    <ligand>
        <name>L-tyrosine</name>
        <dbReference type="ChEBI" id="CHEBI:58315"/>
    </ligand>
</feature>
<dbReference type="InterPro" id="IPR024107">
    <property type="entry name" value="Tyr-tRNA-ligase_bac_1"/>
</dbReference>
<dbReference type="InterPro" id="IPR002307">
    <property type="entry name" value="Tyr-tRNA-ligase"/>
</dbReference>
<sequence>MTHALLDELSWRGLIHDSTDPAELRDHLDSGGRRCYIGFDPTAPSLTIGNLLPITLLIRAARAGVGTVVLFGGGTGLIGDPSGKSVERSLLTTEDVRANVAHHREIMETIFTRALGPDQLPTFVDNANWLGGLGMIEFLRDVGKHFPVTEMIRRDSVRRRLDDPDVGLTYTEFSYSLLQAYDYRRLCEDHGVTLQMGASDQWGNIVAGIDHVRRVLRTQVHGLTCPLLLRSDGTKFGKSEKGAVWLTADRTSPYTLYQFLINLSDEDARRFALFFSLTERGPLERLLAEHGEAPGRRALQRHLAREITALVHGQPAVDAAEAASAALFSGDVRAIGADLLGDVFADVPTIIETVELLRKDGGWPVVDLLLATGLATSRRDAREHLGNKAVLVNGDRVDAEATVVEKDLLHGSVILVRRGKREWRVARFA</sequence>
<name>A0A2I2L112_9ACTN</name>
<accession>A0A2I2L112</accession>
<dbReference type="GO" id="GO:0004831">
    <property type="term" value="F:tyrosine-tRNA ligase activity"/>
    <property type="evidence" value="ECO:0007669"/>
    <property type="project" value="UniProtKB-UniRule"/>
</dbReference>
<dbReference type="InterPro" id="IPR054608">
    <property type="entry name" value="SYY-like_C"/>
</dbReference>
<evidence type="ECO:0000256" key="7">
    <source>
        <dbReference type="ARBA" id="ARBA00048248"/>
    </source>
</evidence>
<evidence type="ECO:0000313" key="12">
    <source>
        <dbReference type="Proteomes" id="UP000234331"/>
    </source>
</evidence>
<dbReference type="CDD" id="cd00805">
    <property type="entry name" value="TyrRS_core"/>
    <property type="match status" value="1"/>
</dbReference>
<evidence type="ECO:0000256" key="9">
    <source>
        <dbReference type="PROSITE-ProRule" id="PRU00182"/>
    </source>
</evidence>